<dbReference type="NCBIfam" id="TIGR01697">
    <property type="entry name" value="PNPH-PUNA-XAPA"/>
    <property type="match status" value="1"/>
</dbReference>
<dbReference type="PIRSF" id="PIRSF000477">
    <property type="entry name" value="PurNPase"/>
    <property type="match status" value="1"/>
</dbReference>
<protein>
    <recommendedName>
        <fullName evidence="4 11">Purine nucleoside phosphorylase</fullName>
        <ecNumber evidence="3 11">2.4.2.1</ecNumber>
    </recommendedName>
    <alternativeName>
        <fullName evidence="11">Inosine-guanosine phosphorylase</fullName>
    </alternativeName>
</protein>
<sequence>MYDFESEPPYEEMERMAEQLMTRTKHRPTVGIICGSGLSSLADLLGDNDIIPYSEIPNFPCSTVKGHSGQLIFGKLSGRSVVCMKGRIHPYEGHPMWKCAMPVRLMKLCGIKYLIVTNAAGGLNPSFNNGDIMIIKDHINFPGLSGNHPLRGVNDERWGPRFPALNGAYCVELRELVRKIALEKGAGDFLREGVYCMLGGPNFETVAEVRMLQLLGGDCAGMSTCHEVIVAKHCGLGVIGLSLISNKAVSDYAAREYANHDEVLATALQRSKLLENIVSGVVAELTG</sequence>
<reference evidence="15" key="1">
    <citation type="submission" date="2025-08" db="UniProtKB">
        <authorList>
            <consortium name="RefSeq"/>
        </authorList>
    </citation>
    <scope>IDENTIFICATION</scope>
</reference>
<feature type="binding site" evidence="12">
    <location>
        <begin position="87"/>
        <end position="89"/>
    </location>
    <ligand>
        <name>phosphate</name>
        <dbReference type="ChEBI" id="CHEBI:43474"/>
    </ligand>
</feature>
<dbReference type="NCBIfam" id="NF006054">
    <property type="entry name" value="PRK08202.1"/>
    <property type="match status" value="1"/>
</dbReference>
<comment type="catalytic activity">
    <reaction evidence="7">
        <text>inosine + phosphate = alpha-D-ribose 1-phosphate + hypoxanthine</text>
        <dbReference type="Rhea" id="RHEA:27646"/>
        <dbReference type="ChEBI" id="CHEBI:17368"/>
        <dbReference type="ChEBI" id="CHEBI:17596"/>
        <dbReference type="ChEBI" id="CHEBI:43474"/>
        <dbReference type="ChEBI" id="CHEBI:57720"/>
        <dbReference type="EC" id="2.4.2.1"/>
    </reaction>
</comment>
<dbReference type="InterPro" id="IPR000845">
    <property type="entry name" value="Nucleoside_phosphorylase_d"/>
</dbReference>
<evidence type="ECO:0000313" key="15">
    <source>
        <dbReference type="RefSeq" id="XP_003740913.1"/>
    </source>
</evidence>
<evidence type="ECO:0000256" key="7">
    <source>
        <dbReference type="ARBA" id="ARBA00023918"/>
    </source>
</evidence>
<dbReference type="GO" id="GO:0009116">
    <property type="term" value="P:nucleoside metabolic process"/>
    <property type="evidence" value="ECO:0007669"/>
    <property type="project" value="InterPro"/>
</dbReference>
<accession>A0AAJ6VX22</accession>
<dbReference type="GO" id="GO:0004731">
    <property type="term" value="F:purine-nucleoside phosphorylase activity"/>
    <property type="evidence" value="ECO:0007669"/>
    <property type="project" value="UniProtKB-EC"/>
</dbReference>
<comment type="similarity">
    <text evidence="2 11">Belongs to the PNP/MTAP phosphorylase family.</text>
</comment>
<evidence type="ECO:0000256" key="6">
    <source>
        <dbReference type="ARBA" id="ARBA00022679"/>
    </source>
</evidence>
<dbReference type="GeneID" id="100902977"/>
<evidence type="ECO:0000256" key="11">
    <source>
        <dbReference type="PIRNR" id="PIRNR000477"/>
    </source>
</evidence>
<dbReference type="NCBIfam" id="TIGR01700">
    <property type="entry name" value="PNPH"/>
    <property type="match status" value="1"/>
</dbReference>
<dbReference type="InterPro" id="IPR035994">
    <property type="entry name" value="Nucleoside_phosphorylase_sf"/>
</dbReference>
<comment type="catalytic activity">
    <reaction evidence="9">
        <text>2'-deoxyinosine + phosphate = 2-deoxy-alpha-D-ribose 1-phosphate + hypoxanthine</text>
        <dbReference type="Rhea" id="RHEA:27750"/>
        <dbReference type="ChEBI" id="CHEBI:17368"/>
        <dbReference type="ChEBI" id="CHEBI:28997"/>
        <dbReference type="ChEBI" id="CHEBI:43474"/>
        <dbReference type="ChEBI" id="CHEBI:57259"/>
        <dbReference type="EC" id="2.4.2.1"/>
    </reaction>
</comment>
<evidence type="ECO:0000256" key="1">
    <source>
        <dbReference type="ARBA" id="ARBA00005058"/>
    </source>
</evidence>
<evidence type="ECO:0000256" key="3">
    <source>
        <dbReference type="ARBA" id="ARBA00011886"/>
    </source>
</evidence>
<dbReference type="GO" id="GO:0005737">
    <property type="term" value="C:cytoplasm"/>
    <property type="evidence" value="ECO:0007669"/>
    <property type="project" value="TreeGrafter"/>
</dbReference>
<feature type="binding site" evidence="12">
    <location>
        <position position="36"/>
    </location>
    <ligand>
        <name>phosphate</name>
        <dbReference type="ChEBI" id="CHEBI:43474"/>
    </ligand>
</feature>
<dbReference type="KEGG" id="goe:100902977"/>
<dbReference type="FunFam" id="3.40.50.1580:FF:000004">
    <property type="entry name" value="Purine nucleoside phosphorylase"/>
    <property type="match status" value="1"/>
</dbReference>
<comment type="pathway">
    <text evidence="1 11">Purine metabolism; purine nucleoside salvage.</text>
</comment>
<dbReference type="AlphaFoldDB" id="A0AAJ6VX22"/>
<name>A0AAJ6VX22_9ACAR</name>
<feature type="binding site" evidence="12">
    <location>
        <position position="204"/>
    </location>
    <ligand>
        <name>a purine D-ribonucleoside</name>
        <dbReference type="ChEBI" id="CHEBI:142355"/>
    </ligand>
</feature>
<evidence type="ECO:0000256" key="12">
    <source>
        <dbReference type="PIRSR" id="PIRSR000477-2"/>
    </source>
</evidence>
<dbReference type="InterPro" id="IPR011270">
    <property type="entry name" value="Pur_Nuc_Pase_Ino/Guo-sp"/>
</dbReference>
<keyword evidence="5 11" id="KW-0328">Glycosyltransferase</keyword>
<feature type="binding site" evidence="12">
    <location>
        <position position="246"/>
    </location>
    <ligand>
        <name>a purine D-ribonucleoside</name>
        <dbReference type="ChEBI" id="CHEBI:142355"/>
    </ligand>
</feature>
<dbReference type="CDD" id="cd09009">
    <property type="entry name" value="PNP-EcPNPII_like"/>
    <property type="match status" value="1"/>
</dbReference>
<evidence type="ECO:0000256" key="4">
    <source>
        <dbReference type="ARBA" id="ARBA00013834"/>
    </source>
</evidence>
<evidence type="ECO:0000256" key="10">
    <source>
        <dbReference type="ARBA" id="ARBA00023970"/>
    </source>
</evidence>
<feature type="binding site" evidence="12">
    <location>
        <position position="119"/>
    </location>
    <ligand>
        <name>phosphate</name>
        <dbReference type="ChEBI" id="CHEBI:43474"/>
    </ligand>
</feature>
<keyword evidence="6 11" id="KW-0808">Transferase</keyword>
<comment type="catalytic activity">
    <reaction evidence="10">
        <text>guanosine + phosphate = alpha-D-ribose 1-phosphate + guanine</text>
        <dbReference type="Rhea" id="RHEA:13233"/>
        <dbReference type="ChEBI" id="CHEBI:16235"/>
        <dbReference type="ChEBI" id="CHEBI:16750"/>
        <dbReference type="ChEBI" id="CHEBI:43474"/>
        <dbReference type="ChEBI" id="CHEBI:57720"/>
        <dbReference type="EC" id="2.4.2.1"/>
    </reaction>
</comment>
<evidence type="ECO:0000259" key="13">
    <source>
        <dbReference type="Pfam" id="PF01048"/>
    </source>
</evidence>
<evidence type="ECO:0000256" key="8">
    <source>
        <dbReference type="ARBA" id="ARBA00023929"/>
    </source>
</evidence>
<comment type="function">
    <text evidence="11">The purine nucleoside phosphorylases catalyze the phosphorolytic breakdown of the N-glycosidic bond in the beta-(deoxy)ribonucleoside molecules, with the formation of the corresponding free purine bases and pentose-1-phosphate.</text>
</comment>
<gene>
    <name evidence="15" type="primary">LOC100902977</name>
</gene>
<evidence type="ECO:0000256" key="2">
    <source>
        <dbReference type="ARBA" id="ARBA00006751"/>
    </source>
</evidence>
<dbReference type="PANTHER" id="PTHR11904">
    <property type="entry name" value="METHYLTHIOADENOSINE/PURINE NUCLEOSIDE PHOSPHORYLASE"/>
    <property type="match status" value="1"/>
</dbReference>
<feature type="binding site" evidence="12">
    <location>
        <position position="223"/>
    </location>
    <ligand>
        <name>phosphate</name>
        <dbReference type="ChEBI" id="CHEBI:43474"/>
    </ligand>
</feature>
<dbReference type="Pfam" id="PF01048">
    <property type="entry name" value="PNP_UDP_1"/>
    <property type="match status" value="1"/>
</dbReference>
<evidence type="ECO:0000313" key="14">
    <source>
        <dbReference type="Proteomes" id="UP000694867"/>
    </source>
</evidence>
<feature type="domain" description="Nucleoside phosphorylase" evidence="13">
    <location>
        <begin position="29"/>
        <end position="282"/>
    </location>
</feature>
<comment type="catalytic activity">
    <reaction evidence="8">
        <text>2'-deoxyguanosine + phosphate = 2-deoxy-alpha-D-ribose 1-phosphate + guanine</text>
        <dbReference type="Rhea" id="RHEA:27738"/>
        <dbReference type="ChEBI" id="CHEBI:16235"/>
        <dbReference type="ChEBI" id="CHEBI:17172"/>
        <dbReference type="ChEBI" id="CHEBI:43474"/>
        <dbReference type="ChEBI" id="CHEBI:57259"/>
        <dbReference type="EC" id="2.4.2.1"/>
    </reaction>
</comment>
<dbReference type="EC" id="2.4.2.1" evidence="3 11"/>
<evidence type="ECO:0000256" key="9">
    <source>
        <dbReference type="ARBA" id="ARBA00023950"/>
    </source>
</evidence>
<keyword evidence="14" id="KW-1185">Reference proteome</keyword>
<proteinExistence type="inferred from homology"/>
<evidence type="ECO:0000256" key="5">
    <source>
        <dbReference type="ARBA" id="ARBA00022676"/>
    </source>
</evidence>
<dbReference type="SUPFAM" id="SSF53167">
    <property type="entry name" value="Purine and uridine phosphorylases"/>
    <property type="match status" value="1"/>
</dbReference>
<dbReference type="PANTHER" id="PTHR11904:SF9">
    <property type="entry name" value="PURINE NUCLEOSIDE PHOSPHORYLASE-RELATED"/>
    <property type="match status" value="1"/>
</dbReference>
<dbReference type="InterPro" id="IPR011268">
    <property type="entry name" value="Purine_phosphorylase"/>
</dbReference>
<dbReference type="Gene3D" id="3.40.50.1580">
    <property type="entry name" value="Nucleoside phosphorylase domain"/>
    <property type="match status" value="1"/>
</dbReference>
<organism evidence="14 15">
    <name type="scientific">Galendromus occidentalis</name>
    <name type="common">western predatory mite</name>
    <dbReference type="NCBI Taxonomy" id="34638"/>
    <lineage>
        <taxon>Eukaryota</taxon>
        <taxon>Metazoa</taxon>
        <taxon>Ecdysozoa</taxon>
        <taxon>Arthropoda</taxon>
        <taxon>Chelicerata</taxon>
        <taxon>Arachnida</taxon>
        <taxon>Acari</taxon>
        <taxon>Parasitiformes</taxon>
        <taxon>Mesostigmata</taxon>
        <taxon>Gamasina</taxon>
        <taxon>Phytoseioidea</taxon>
        <taxon>Phytoseiidae</taxon>
        <taxon>Typhlodrominae</taxon>
        <taxon>Galendromus</taxon>
    </lineage>
</organism>
<dbReference type="Proteomes" id="UP000694867">
    <property type="component" value="Unplaced"/>
</dbReference>
<feature type="binding site" evidence="12">
    <location>
        <position position="67"/>
    </location>
    <ligand>
        <name>phosphate</name>
        <dbReference type="ChEBI" id="CHEBI:43474"/>
    </ligand>
</feature>
<dbReference type="RefSeq" id="XP_003740913.1">
    <property type="nucleotide sequence ID" value="XM_003740865.1"/>
</dbReference>